<gene>
    <name evidence="1" type="ORF">OWV82_017689</name>
</gene>
<name>A0ACC1XJU9_MELAZ</name>
<dbReference type="Proteomes" id="UP001164539">
    <property type="component" value="Chromosome 9"/>
</dbReference>
<keyword evidence="2" id="KW-1185">Reference proteome</keyword>
<accession>A0ACC1XJU9</accession>
<evidence type="ECO:0000313" key="2">
    <source>
        <dbReference type="Proteomes" id="UP001164539"/>
    </source>
</evidence>
<evidence type="ECO:0000313" key="1">
    <source>
        <dbReference type="EMBL" id="KAJ4711712.1"/>
    </source>
</evidence>
<reference evidence="1 2" key="1">
    <citation type="journal article" date="2023" name="Science">
        <title>Complex scaffold remodeling in plant triterpene biosynthesis.</title>
        <authorList>
            <person name="De La Pena R."/>
            <person name="Hodgson H."/>
            <person name="Liu J.C."/>
            <person name="Stephenson M.J."/>
            <person name="Martin A.C."/>
            <person name="Owen C."/>
            <person name="Harkess A."/>
            <person name="Leebens-Mack J."/>
            <person name="Jimenez L.E."/>
            <person name="Osbourn A."/>
            <person name="Sattely E.S."/>
        </authorList>
    </citation>
    <scope>NUCLEOTIDE SEQUENCE [LARGE SCALE GENOMIC DNA]</scope>
    <source>
        <strain evidence="2">cv. JPN11</strain>
        <tissue evidence="1">Leaf</tissue>
    </source>
</reference>
<sequence>MSSTTTAIATSTTTTTGIRVTYWCHECDMSVSLLFSSSSPLRVLCPHCQSHFLEHMESNYPNLNTDLNFLFDFTDCDDDNIDPSNSDVSSTTTTLLKSSMNTIEISDSVSQESCAICKDEFSVHSEAKELPCKHLYHSECILTWVSNHSSCPLCRFQLPTATKVSTDNLLDHIPS</sequence>
<organism evidence="1 2">
    <name type="scientific">Melia azedarach</name>
    <name type="common">Chinaberry tree</name>
    <dbReference type="NCBI Taxonomy" id="155640"/>
    <lineage>
        <taxon>Eukaryota</taxon>
        <taxon>Viridiplantae</taxon>
        <taxon>Streptophyta</taxon>
        <taxon>Embryophyta</taxon>
        <taxon>Tracheophyta</taxon>
        <taxon>Spermatophyta</taxon>
        <taxon>Magnoliopsida</taxon>
        <taxon>eudicotyledons</taxon>
        <taxon>Gunneridae</taxon>
        <taxon>Pentapetalae</taxon>
        <taxon>rosids</taxon>
        <taxon>malvids</taxon>
        <taxon>Sapindales</taxon>
        <taxon>Meliaceae</taxon>
        <taxon>Melia</taxon>
    </lineage>
</organism>
<protein>
    <submittedName>
        <fullName evidence="1">RING/U-box superfamily protein</fullName>
    </submittedName>
</protein>
<proteinExistence type="predicted"/>
<comment type="caution">
    <text evidence="1">The sequence shown here is derived from an EMBL/GenBank/DDBJ whole genome shotgun (WGS) entry which is preliminary data.</text>
</comment>
<dbReference type="EMBL" id="CM051402">
    <property type="protein sequence ID" value="KAJ4711712.1"/>
    <property type="molecule type" value="Genomic_DNA"/>
</dbReference>